<protein>
    <submittedName>
        <fullName evidence="1">Uncharacterized protein</fullName>
    </submittedName>
</protein>
<dbReference type="AlphaFoldDB" id="A0AA38PUL9"/>
<dbReference type="Proteomes" id="UP001163850">
    <property type="component" value="Unassembled WGS sequence"/>
</dbReference>
<dbReference type="EMBL" id="MU802078">
    <property type="protein sequence ID" value="KAJ3982093.1"/>
    <property type="molecule type" value="Genomic_DNA"/>
</dbReference>
<gene>
    <name evidence="1" type="ORF">F5890DRAFT_1476435</name>
</gene>
<organism evidence="1 2">
    <name type="scientific">Lentinula detonsa</name>
    <dbReference type="NCBI Taxonomy" id="2804962"/>
    <lineage>
        <taxon>Eukaryota</taxon>
        <taxon>Fungi</taxon>
        <taxon>Dikarya</taxon>
        <taxon>Basidiomycota</taxon>
        <taxon>Agaricomycotina</taxon>
        <taxon>Agaricomycetes</taxon>
        <taxon>Agaricomycetidae</taxon>
        <taxon>Agaricales</taxon>
        <taxon>Marasmiineae</taxon>
        <taxon>Omphalotaceae</taxon>
        <taxon>Lentinula</taxon>
    </lineage>
</organism>
<accession>A0AA38PUL9</accession>
<sequence length="199" mass="23228">MIYREVALQNRCKRYANEWDLLKSTIKRCKDSFCVRESQRYQSNVEQDNDGGASIISPKFEQWKAKISIPSDDLDHVWPSVPQSLENRVDIISRILEDESVYDLANPHQFKLRDRQNDDQRSFDIKINGSSSDKIRVLKDGWPESDFLEEHKIRETVLADAQTLYKREEHSYDMQLEKHLTGILTAYNKPIILILAEGG</sequence>
<comment type="caution">
    <text evidence="1">The sequence shown here is derived from an EMBL/GenBank/DDBJ whole genome shotgun (WGS) entry which is preliminary data.</text>
</comment>
<evidence type="ECO:0000313" key="2">
    <source>
        <dbReference type="Proteomes" id="UP001163850"/>
    </source>
</evidence>
<evidence type="ECO:0000313" key="1">
    <source>
        <dbReference type="EMBL" id="KAJ3982093.1"/>
    </source>
</evidence>
<name>A0AA38PUL9_9AGAR</name>
<proteinExistence type="predicted"/>
<reference evidence="1" key="1">
    <citation type="submission" date="2022-08" db="EMBL/GenBank/DDBJ databases">
        <authorList>
            <consortium name="DOE Joint Genome Institute"/>
            <person name="Min B."/>
            <person name="Riley R."/>
            <person name="Sierra-Patev S."/>
            <person name="Naranjo-Ortiz M."/>
            <person name="Looney B."/>
            <person name="Konkel Z."/>
            <person name="Slot J.C."/>
            <person name="Sakamoto Y."/>
            <person name="Steenwyk J.L."/>
            <person name="Rokas A."/>
            <person name="Carro J."/>
            <person name="Camarero S."/>
            <person name="Ferreira P."/>
            <person name="Molpeceres G."/>
            <person name="Ruiz-Duenas F.J."/>
            <person name="Serrano A."/>
            <person name="Henrissat B."/>
            <person name="Drula E."/>
            <person name="Hughes K.W."/>
            <person name="Mata J.L."/>
            <person name="Ishikawa N.K."/>
            <person name="Vargas-Isla R."/>
            <person name="Ushijima S."/>
            <person name="Smith C.A."/>
            <person name="Ahrendt S."/>
            <person name="Andreopoulos W."/>
            <person name="He G."/>
            <person name="Labutti K."/>
            <person name="Lipzen A."/>
            <person name="Ng V."/>
            <person name="Sandor L."/>
            <person name="Barry K."/>
            <person name="Martinez A.T."/>
            <person name="Xiao Y."/>
            <person name="Gibbons J.G."/>
            <person name="Terashima K."/>
            <person name="Hibbett D.S."/>
            <person name="Grigoriev I.V."/>
        </authorList>
    </citation>
    <scope>NUCLEOTIDE SEQUENCE</scope>
    <source>
        <strain evidence="1">TFB7829</strain>
    </source>
</reference>